<reference evidence="1 2" key="1">
    <citation type="journal article" date="2024" name="BMC Biol.">
        <title>Comparative genomics of Ascetosporea gives new insight into the evolutionary basis for animal parasitism in Rhizaria.</title>
        <authorList>
            <person name="Hiltunen Thoren M."/>
            <person name="Onut-Brannstrom I."/>
            <person name="Alfjorden A."/>
            <person name="Peckova H."/>
            <person name="Swords F."/>
            <person name="Hooper C."/>
            <person name="Holzer A.S."/>
            <person name="Bass D."/>
            <person name="Burki F."/>
        </authorList>
    </citation>
    <scope>NUCLEOTIDE SEQUENCE [LARGE SCALE GENOMIC DNA]</scope>
    <source>
        <strain evidence="1">20-A016</strain>
    </source>
</reference>
<proteinExistence type="predicted"/>
<comment type="caution">
    <text evidence="1">The sequence shown here is derived from an EMBL/GenBank/DDBJ whole genome shotgun (WGS) entry which is preliminary data.</text>
</comment>
<dbReference type="Proteomes" id="UP001439008">
    <property type="component" value="Unassembled WGS sequence"/>
</dbReference>
<keyword evidence="2" id="KW-1185">Reference proteome</keyword>
<evidence type="ECO:0000313" key="2">
    <source>
        <dbReference type="Proteomes" id="UP001439008"/>
    </source>
</evidence>
<sequence length="192" mass="22618">MKNLLKINKRHFIENYLKYIRMRSRINMIENIKKFECLNGHCMGTYCQTDNPTKTKLVLHIENEIYRVYAINFIGIFENIHLGNKSDKFIYKKLKQIMAKIEESMRQVSIHCESEDFFIGGKIFSFRKSKHGKMIETGCLLVNNILSRNDFCVFEADPSSYDEITCTGDSYTNHMISNYKMAVNFIANKFNF</sequence>
<organism evidence="1 2">
    <name type="scientific">Bonamia ostreae</name>
    <dbReference type="NCBI Taxonomy" id="126728"/>
    <lineage>
        <taxon>Eukaryota</taxon>
        <taxon>Sar</taxon>
        <taxon>Rhizaria</taxon>
        <taxon>Endomyxa</taxon>
        <taxon>Ascetosporea</taxon>
        <taxon>Haplosporida</taxon>
        <taxon>Bonamia</taxon>
    </lineage>
</organism>
<gene>
    <name evidence="1" type="ORF">MHBO_001500</name>
</gene>
<name>A0ABV2AK16_9EUKA</name>
<accession>A0ABV2AK16</accession>
<dbReference type="EMBL" id="JBDODL010000378">
    <property type="protein sequence ID" value="MES1919718.1"/>
    <property type="molecule type" value="Genomic_DNA"/>
</dbReference>
<protein>
    <submittedName>
        <fullName evidence="1">Uncharacterized protein</fullName>
    </submittedName>
</protein>
<evidence type="ECO:0000313" key="1">
    <source>
        <dbReference type="EMBL" id="MES1919718.1"/>
    </source>
</evidence>